<dbReference type="RefSeq" id="WP_024068749.1">
    <property type="nucleotide sequence ID" value="NZ_CAXONT010000013.1"/>
</dbReference>
<feature type="signal peptide" evidence="8">
    <location>
        <begin position="1"/>
        <end position="31"/>
    </location>
</feature>
<reference evidence="9" key="1">
    <citation type="submission" date="2022-12" db="EMBL/GenBank/DDBJ databases">
        <authorList>
            <person name="Voronina O.L."/>
            <person name="Kunda M.S."/>
            <person name="Ryzhova N."/>
            <person name="Aksenova E.I."/>
        </authorList>
    </citation>
    <scope>NUCLEOTIDE SEQUENCE</scope>
    <source>
        <strain evidence="9">SCCH136:Ach223948</strain>
    </source>
</reference>
<feature type="binding site" description="axial binding residue" evidence="7">
    <location>
        <position position="53"/>
    </location>
    <ligand>
        <name>heme c</name>
        <dbReference type="ChEBI" id="CHEBI:61717"/>
        <label>1</label>
    </ligand>
    <ligandPart>
        <name>Fe</name>
        <dbReference type="ChEBI" id="CHEBI:18248"/>
    </ligandPart>
</feature>
<evidence type="ECO:0000256" key="3">
    <source>
        <dbReference type="ARBA" id="ARBA00022723"/>
    </source>
</evidence>
<dbReference type="InterPro" id="IPR036909">
    <property type="entry name" value="Cyt_c-like_dom_sf"/>
</dbReference>
<feature type="binding site" description="covalent" evidence="6">
    <location>
        <position position="157"/>
    </location>
    <ligand>
        <name>heme c</name>
        <dbReference type="ChEBI" id="CHEBI:61717"/>
        <label>2</label>
    </ligand>
</feature>
<accession>A0A0D6HIR4</accession>
<evidence type="ECO:0000256" key="2">
    <source>
        <dbReference type="ARBA" id="ARBA00022617"/>
    </source>
</evidence>
<evidence type="ECO:0000256" key="5">
    <source>
        <dbReference type="ARBA" id="ARBA00023004"/>
    </source>
</evidence>
<dbReference type="GO" id="GO:0042597">
    <property type="term" value="C:periplasmic space"/>
    <property type="evidence" value="ECO:0007669"/>
    <property type="project" value="InterPro"/>
</dbReference>
<dbReference type="GeneID" id="75276664"/>
<dbReference type="InterPro" id="IPR009056">
    <property type="entry name" value="Cyt_c-like_dom"/>
</dbReference>
<comment type="PTM">
    <text evidence="6">Binds 2 heme c groups covalently per subunit.</text>
</comment>
<evidence type="ECO:0000256" key="8">
    <source>
        <dbReference type="SAM" id="SignalP"/>
    </source>
</evidence>
<feature type="binding site" description="axial binding residue" evidence="7">
    <location>
        <position position="200"/>
    </location>
    <ligand>
        <name>heme c</name>
        <dbReference type="ChEBI" id="CHEBI:61717"/>
        <label>2</label>
    </ligand>
    <ligandPart>
        <name>Fe</name>
        <dbReference type="ChEBI" id="CHEBI:18248"/>
    </ligandPart>
</feature>
<feature type="binding site" description="axial binding residue" evidence="7">
    <location>
        <position position="158"/>
    </location>
    <ligand>
        <name>heme c</name>
        <dbReference type="ChEBI" id="CHEBI:61717"/>
        <label>2</label>
    </ligand>
    <ligandPart>
        <name>Fe</name>
        <dbReference type="ChEBI" id="CHEBI:18248"/>
    </ligandPart>
</feature>
<dbReference type="Pfam" id="PF13442">
    <property type="entry name" value="Cytochrome_CBB3"/>
    <property type="match status" value="1"/>
</dbReference>
<dbReference type="Gene3D" id="1.10.760.10">
    <property type="entry name" value="Cytochrome c-like domain"/>
    <property type="match status" value="2"/>
</dbReference>
<dbReference type="PRINTS" id="PR00605">
    <property type="entry name" value="CYTCHROMECIC"/>
</dbReference>
<feature type="chain" id="PRO_5041037551" evidence="8">
    <location>
        <begin position="32"/>
        <end position="241"/>
    </location>
</feature>
<dbReference type="InterPro" id="IPR008168">
    <property type="entry name" value="Cyt_C_IC"/>
</dbReference>
<dbReference type="Proteomes" id="UP001141992">
    <property type="component" value="Unassembled WGS sequence"/>
</dbReference>
<proteinExistence type="predicted"/>
<name>A0A0D6HIR4_ALCXX</name>
<dbReference type="Pfam" id="PF00034">
    <property type="entry name" value="Cytochrom_C"/>
    <property type="match status" value="1"/>
</dbReference>
<evidence type="ECO:0000256" key="7">
    <source>
        <dbReference type="PIRSR" id="PIRSR000005-2"/>
    </source>
</evidence>
<feature type="binding site" description="covalent" evidence="6">
    <location>
        <position position="154"/>
    </location>
    <ligand>
        <name>heme c</name>
        <dbReference type="ChEBI" id="CHEBI:61717"/>
        <label>2</label>
    </ligand>
</feature>
<dbReference type="InterPro" id="IPR024167">
    <property type="entry name" value="Cytochrome_c4-like"/>
</dbReference>
<dbReference type="InterPro" id="IPR050597">
    <property type="entry name" value="Cytochrome_c_Oxidase_Subunit"/>
</dbReference>
<feature type="binding site" description="covalent" evidence="6">
    <location>
        <position position="52"/>
    </location>
    <ligand>
        <name>heme c</name>
        <dbReference type="ChEBI" id="CHEBI:61717"/>
        <label>1</label>
    </ligand>
</feature>
<gene>
    <name evidence="9" type="ORF">O9570_05780</name>
</gene>
<dbReference type="GO" id="GO:0005506">
    <property type="term" value="F:iron ion binding"/>
    <property type="evidence" value="ECO:0007669"/>
    <property type="project" value="InterPro"/>
</dbReference>
<keyword evidence="8" id="KW-0732">Signal</keyword>
<dbReference type="SUPFAM" id="SSF46626">
    <property type="entry name" value="Cytochrome c"/>
    <property type="match status" value="2"/>
</dbReference>
<evidence type="ECO:0000256" key="1">
    <source>
        <dbReference type="ARBA" id="ARBA00022448"/>
    </source>
</evidence>
<keyword evidence="4" id="KW-0249">Electron transport</keyword>
<evidence type="ECO:0000256" key="6">
    <source>
        <dbReference type="PIRSR" id="PIRSR000005-1"/>
    </source>
</evidence>
<comment type="caution">
    <text evidence="9">The sequence shown here is derived from an EMBL/GenBank/DDBJ whole genome shotgun (WGS) entry which is preliminary data.</text>
</comment>
<dbReference type="AlphaFoldDB" id="A0A0D6HIR4"/>
<evidence type="ECO:0000256" key="4">
    <source>
        <dbReference type="ARBA" id="ARBA00022982"/>
    </source>
</evidence>
<keyword evidence="3 7" id="KW-0479">Metal-binding</keyword>
<evidence type="ECO:0000313" key="9">
    <source>
        <dbReference type="EMBL" id="MCZ8400943.1"/>
    </source>
</evidence>
<dbReference type="PANTHER" id="PTHR33751:SF11">
    <property type="entry name" value="BLL4483 PROTEIN"/>
    <property type="match status" value="1"/>
</dbReference>
<dbReference type="GO" id="GO:0020037">
    <property type="term" value="F:heme binding"/>
    <property type="evidence" value="ECO:0007669"/>
    <property type="project" value="InterPro"/>
</dbReference>
<dbReference type="EMBL" id="JAPZVI010000003">
    <property type="protein sequence ID" value="MCZ8400943.1"/>
    <property type="molecule type" value="Genomic_DNA"/>
</dbReference>
<sequence>MALLPFSTVRWAGALALGAGVLGALPGPAQAAPDGRQISTQGANGAPACMTCHGANGEGNPAAGFPHLAGMGAAYLAEQLEAMANGSRVSPVMAATAKALDPAQRQAVAAYYAGLPSPLNIDRLAATARQPVKPDDTGAWLATRGAWDKNVPACNQCHGPGGIGVGANFPSLAGQPAAYIAGQLRAWRQGQRPPGPLGLMPAVATRLTDAEIDAVSAYYAGLPKAADLLAAQANTAAGAKQ</sequence>
<dbReference type="PANTHER" id="PTHR33751">
    <property type="entry name" value="CBB3-TYPE CYTOCHROME C OXIDASE SUBUNIT FIXP"/>
    <property type="match status" value="1"/>
</dbReference>
<feature type="binding site" description="axial binding residue" evidence="7">
    <location>
        <position position="93"/>
    </location>
    <ligand>
        <name>heme c</name>
        <dbReference type="ChEBI" id="CHEBI:61717"/>
        <label>1</label>
    </ligand>
    <ligandPart>
        <name>Fe</name>
        <dbReference type="ChEBI" id="CHEBI:18248"/>
    </ligandPart>
</feature>
<feature type="binding site" description="covalent" evidence="6">
    <location>
        <position position="49"/>
    </location>
    <ligand>
        <name>heme c</name>
        <dbReference type="ChEBI" id="CHEBI:61717"/>
        <label>1</label>
    </ligand>
</feature>
<keyword evidence="1" id="KW-0813">Transport</keyword>
<dbReference type="GO" id="GO:0009055">
    <property type="term" value="F:electron transfer activity"/>
    <property type="evidence" value="ECO:0007669"/>
    <property type="project" value="InterPro"/>
</dbReference>
<dbReference type="KEGG" id="axx:ERS451415_02682"/>
<dbReference type="eggNOG" id="COG2863">
    <property type="taxonomic scope" value="Bacteria"/>
</dbReference>
<keyword evidence="2 6" id="KW-0349">Heme</keyword>
<dbReference type="PROSITE" id="PS51007">
    <property type="entry name" value="CYTC"/>
    <property type="match status" value="1"/>
</dbReference>
<protein>
    <submittedName>
        <fullName evidence="9">C-type cytochrome</fullName>
    </submittedName>
</protein>
<keyword evidence="5 7" id="KW-0408">Iron</keyword>
<dbReference type="PIRSF" id="PIRSF000005">
    <property type="entry name" value="Cytochrome_c4"/>
    <property type="match status" value="1"/>
</dbReference>
<organism evidence="9 10">
    <name type="scientific">Alcaligenes xylosoxydans xylosoxydans</name>
    <name type="common">Achromobacter xylosoxidans</name>
    <dbReference type="NCBI Taxonomy" id="85698"/>
    <lineage>
        <taxon>Bacteria</taxon>
        <taxon>Pseudomonadati</taxon>
        <taxon>Pseudomonadota</taxon>
        <taxon>Betaproteobacteria</taxon>
        <taxon>Burkholderiales</taxon>
        <taxon>Alcaligenaceae</taxon>
        <taxon>Achromobacter</taxon>
    </lineage>
</organism>
<evidence type="ECO:0000313" key="10">
    <source>
        <dbReference type="Proteomes" id="UP001141992"/>
    </source>
</evidence>